<dbReference type="InterPro" id="IPR036770">
    <property type="entry name" value="Ankyrin_rpt-contain_sf"/>
</dbReference>
<accession>A0A7J6T841</accession>
<dbReference type="EMBL" id="JABANO010013134">
    <property type="protein sequence ID" value="KAF4740616.1"/>
    <property type="molecule type" value="Genomic_DNA"/>
</dbReference>
<evidence type="ECO:0000313" key="2">
    <source>
        <dbReference type="EMBL" id="KAF4740616.1"/>
    </source>
</evidence>
<comment type="caution">
    <text evidence="2">The sequence shown here is derived from an EMBL/GenBank/DDBJ whole genome shotgun (WGS) entry which is preliminary data.</text>
</comment>
<proteinExistence type="predicted"/>
<sequence>MPEGTSQSGAATAVAWSPENVAKTAKDAGWLQVNKQDEDGNTALHLAVKKNDFGMTRLLLSWGASELSRNKEGKKPFDLTTVEPVLKLLEIHKASAKAEREWVGKHGTWQSVPFPGAGGDVKLWAHVNSPKLVMTNRGFKPDDNMNQRRAVKLRTTWTGRKRRHAWWPNWYSPGGGS</sequence>
<keyword evidence="3" id="KW-1185">Reference proteome</keyword>
<organism evidence="2 3">
    <name type="scientific">Perkinsus olseni</name>
    <name type="common">Perkinsus atlanticus</name>
    <dbReference type="NCBI Taxonomy" id="32597"/>
    <lineage>
        <taxon>Eukaryota</taxon>
        <taxon>Sar</taxon>
        <taxon>Alveolata</taxon>
        <taxon>Perkinsozoa</taxon>
        <taxon>Perkinsea</taxon>
        <taxon>Perkinsida</taxon>
        <taxon>Perkinsidae</taxon>
        <taxon>Perkinsus</taxon>
    </lineage>
</organism>
<feature type="repeat" description="ANK" evidence="1">
    <location>
        <begin position="39"/>
        <end position="71"/>
    </location>
</feature>
<evidence type="ECO:0000256" key="1">
    <source>
        <dbReference type="PROSITE-ProRule" id="PRU00023"/>
    </source>
</evidence>
<dbReference type="PROSITE" id="PS50088">
    <property type="entry name" value="ANK_REPEAT"/>
    <property type="match status" value="1"/>
</dbReference>
<protein>
    <submittedName>
        <fullName evidence="2">Uncharacterized protein</fullName>
    </submittedName>
</protein>
<keyword evidence="1" id="KW-0040">ANK repeat</keyword>
<reference evidence="2 3" key="1">
    <citation type="submission" date="2020-04" db="EMBL/GenBank/DDBJ databases">
        <title>Perkinsus olseni comparative genomics.</title>
        <authorList>
            <person name="Bogema D.R."/>
        </authorList>
    </citation>
    <scope>NUCLEOTIDE SEQUENCE [LARGE SCALE GENOMIC DNA]</scope>
    <source>
        <strain evidence="2 3">ATCC PRA-207</strain>
    </source>
</reference>
<gene>
    <name evidence="2" type="ORF">FOZ63_031885</name>
</gene>
<dbReference type="Pfam" id="PF13857">
    <property type="entry name" value="Ank_5"/>
    <property type="match status" value="1"/>
</dbReference>
<dbReference type="InterPro" id="IPR002110">
    <property type="entry name" value="Ankyrin_rpt"/>
</dbReference>
<dbReference type="SUPFAM" id="SSF48403">
    <property type="entry name" value="Ankyrin repeat"/>
    <property type="match status" value="1"/>
</dbReference>
<dbReference type="AlphaFoldDB" id="A0A7J6T841"/>
<dbReference type="Proteomes" id="UP000553632">
    <property type="component" value="Unassembled WGS sequence"/>
</dbReference>
<evidence type="ECO:0000313" key="3">
    <source>
        <dbReference type="Proteomes" id="UP000553632"/>
    </source>
</evidence>
<dbReference type="PROSITE" id="PS50297">
    <property type="entry name" value="ANK_REP_REGION"/>
    <property type="match status" value="1"/>
</dbReference>
<dbReference type="Gene3D" id="1.25.40.20">
    <property type="entry name" value="Ankyrin repeat-containing domain"/>
    <property type="match status" value="1"/>
</dbReference>
<name>A0A7J6T841_PEROL</name>